<reference evidence="1 2" key="1">
    <citation type="journal article" date="2016" name="Genome Biol. Evol.">
        <title>Divergent and convergent evolution of fungal pathogenicity.</title>
        <authorList>
            <person name="Shang Y."/>
            <person name="Xiao G."/>
            <person name="Zheng P."/>
            <person name="Cen K."/>
            <person name="Zhan S."/>
            <person name="Wang C."/>
        </authorList>
    </citation>
    <scope>NUCLEOTIDE SEQUENCE [LARGE SCALE GENOMIC DNA]</scope>
    <source>
        <strain evidence="1 2">RCEF 2490</strain>
    </source>
</reference>
<accession>A0A167ZL68</accession>
<comment type="caution">
    <text evidence="1">The sequence shown here is derived from an EMBL/GenBank/DDBJ whole genome shotgun (WGS) entry which is preliminary data.</text>
</comment>
<protein>
    <submittedName>
        <fullName evidence="1">Ser/Thr protein phosphatase</fullName>
    </submittedName>
</protein>
<sequence>MDLAPIKVASLILSHHGVPTCIAGELVLNYYNVPRVCHDLEICVLSSSSTSAAAVLCSTGLFKSCETDIDSNNYTEYKRHMPRIQTTQWCQPQQTIVIFNSAFFGFDAVEDVLVAPADKEQTVHISKELEMNRNDIASLTLPRLAAFLKGLARRYIDTKDDVAMIAVEQLVDGMNLDEVWVEKQLQGSDADLLDLVLKRVRTKKSRIDYYTENKITCFIADQEEADKVRLIPGFE</sequence>
<dbReference type="EMBL" id="AZGY01000014">
    <property type="protein sequence ID" value="KZZ92806.1"/>
    <property type="molecule type" value="Genomic_DNA"/>
</dbReference>
<evidence type="ECO:0000313" key="2">
    <source>
        <dbReference type="Proteomes" id="UP000078544"/>
    </source>
</evidence>
<gene>
    <name evidence="1" type="ORF">AAL_05838</name>
</gene>
<organism evidence="1 2">
    <name type="scientific">Moelleriella libera RCEF 2490</name>
    <dbReference type="NCBI Taxonomy" id="1081109"/>
    <lineage>
        <taxon>Eukaryota</taxon>
        <taxon>Fungi</taxon>
        <taxon>Dikarya</taxon>
        <taxon>Ascomycota</taxon>
        <taxon>Pezizomycotina</taxon>
        <taxon>Sordariomycetes</taxon>
        <taxon>Hypocreomycetidae</taxon>
        <taxon>Hypocreales</taxon>
        <taxon>Clavicipitaceae</taxon>
        <taxon>Moelleriella</taxon>
    </lineage>
</organism>
<evidence type="ECO:0000313" key="1">
    <source>
        <dbReference type="EMBL" id="KZZ92806.1"/>
    </source>
</evidence>
<proteinExistence type="predicted"/>
<dbReference type="Proteomes" id="UP000078544">
    <property type="component" value="Unassembled WGS sequence"/>
</dbReference>
<dbReference type="OrthoDB" id="3259529at2759"/>
<name>A0A167ZL68_9HYPO</name>
<dbReference type="AlphaFoldDB" id="A0A167ZL68"/>
<keyword evidence="2" id="KW-1185">Reference proteome</keyword>